<dbReference type="OrthoDB" id="66726at2759"/>
<keyword evidence="2" id="KW-0472">Membrane</keyword>
<dbReference type="EMBL" id="KN818233">
    <property type="protein sequence ID" value="KIL67160.1"/>
    <property type="molecule type" value="Genomic_DNA"/>
</dbReference>
<feature type="compositionally biased region" description="Acidic residues" evidence="1">
    <location>
        <begin position="687"/>
        <end position="707"/>
    </location>
</feature>
<dbReference type="HOGENOM" id="CLU_021856_0_0_1"/>
<dbReference type="AlphaFoldDB" id="A0A0C2SUQ3"/>
<feature type="region of interest" description="Disordered" evidence="1">
    <location>
        <begin position="486"/>
        <end position="506"/>
    </location>
</feature>
<dbReference type="STRING" id="946122.A0A0C2SUQ3"/>
<dbReference type="PANTHER" id="PTHR22696:SF1">
    <property type="entry name" value="E3 UBIQUITIN-PROTEIN LIGASE RNF26"/>
    <property type="match status" value="1"/>
</dbReference>
<dbReference type="GO" id="GO:0006511">
    <property type="term" value="P:ubiquitin-dependent protein catabolic process"/>
    <property type="evidence" value="ECO:0007669"/>
    <property type="project" value="TreeGrafter"/>
</dbReference>
<keyword evidence="2" id="KW-0812">Transmembrane</keyword>
<dbReference type="InParanoid" id="A0A0C2SUQ3"/>
<evidence type="ECO:0000256" key="1">
    <source>
        <dbReference type="SAM" id="MobiDB-lite"/>
    </source>
</evidence>
<feature type="transmembrane region" description="Helical" evidence="2">
    <location>
        <begin position="397"/>
        <end position="416"/>
    </location>
</feature>
<gene>
    <name evidence="3" type="ORF">M378DRAFT_160160</name>
</gene>
<dbReference type="Proteomes" id="UP000054549">
    <property type="component" value="Unassembled WGS sequence"/>
</dbReference>
<feature type="transmembrane region" description="Helical" evidence="2">
    <location>
        <begin position="285"/>
        <end position="303"/>
    </location>
</feature>
<keyword evidence="2" id="KW-1133">Transmembrane helix</keyword>
<dbReference type="GO" id="GO:0016567">
    <property type="term" value="P:protein ubiquitination"/>
    <property type="evidence" value="ECO:0007669"/>
    <property type="project" value="TreeGrafter"/>
</dbReference>
<dbReference type="PANTHER" id="PTHR22696">
    <property type="entry name" value="E3 UBIQUITIN-PROTEIN LIGASE RNF26"/>
    <property type="match status" value="1"/>
</dbReference>
<dbReference type="GO" id="GO:0061630">
    <property type="term" value="F:ubiquitin protein ligase activity"/>
    <property type="evidence" value="ECO:0007669"/>
    <property type="project" value="TreeGrafter"/>
</dbReference>
<feature type="transmembrane region" description="Helical" evidence="2">
    <location>
        <begin position="212"/>
        <end position="233"/>
    </location>
</feature>
<dbReference type="Gene3D" id="3.30.40.10">
    <property type="entry name" value="Zinc/RING finger domain, C3HC4 (zinc finger)"/>
    <property type="match status" value="1"/>
</dbReference>
<feature type="region of interest" description="Disordered" evidence="1">
    <location>
        <begin position="684"/>
        <end position="722"/>
    </location>
</feature>
<dbReference type="InterPro" id="IPR013083">
    <property type="entry name" value="Znf_RING/FYVE/PHD"/>
</dbReference>
<dbReference type="Pfam" id="PF13920">
    <property type="entry name" value="zf-C3HC4_3"/>
    <property type="match status" value="1"/>
</dbReference>
<feature type="region of interest" description="Disordered" evidence="1">
    <location>
        <begin position="776"/>
        <end position="796"/>
    </location>
</feature>
<evidence type="ECO:0000256" key="2">
    <source>
        <dbReference type="SAM" id="Phobius"/>
    </source>
</evidence>
<reference evidence="3 4" key="1">
    <citation type="submission" date="2014-04" db="EMBL/GenBank/DDBJ databases">
        <title>Evolutionary Origins and Diversification of the Mycorrhizal Mutualists.</title>
        <authorList>
            <consortium name="DOE Joint Genome Institute"/>
            <consortium name="Mycorrhizal Genomics Consortium"/>
            <person name="Kohler A."/>
            <person name="Kuo A."/>
            <person name="Nagy L.G."/>
            <person name="Floudas D."/>
            <person name="Copeland A."/>
            <person name="Barry K.W."/>
            <person name="Cichocki N."/>
            <person name="Veneault-Fourrey C."/>
            <person name="LaButti K."/>
            <person name="Lindquist E.A."/>
            <person name="Lipzen A."/>
            <person name="Lundell T."/>
            <person name="Morin E."/>
            <person name="Murat C."/>
            <person name="Riley R."/>
            <person name="Ohm R."/>
            <person name="Sun H."/>
            <person name="Tunlid A."/>
            <person name="Henrissat B."/>
            <person name="Grigoriev I.V."/>
            <person name="Hibbett D.S."/>
            <person name="Martin F."/>
        </authorList>
    </citation>
    <scope>NUCLEOTIDE SEQUENCE [LARGE SCALE GENOMIC DNA]</scope>
    <source>
        <strain evidence="3 4">Koide BX008</strain>
    </source>
</reference>
<evidence type="ECO:0008006" key="5">
    <source>
        <dbReference type="Google" id="ProtNLM"/>
    </source>
</evidence>
<sequence length="880" mass="98799">MPNGVSLYICRILDHLPAGILSRLGRSQQRQPIDCRLSMTNAITSMVEETGARVMAAGPTSLPTQLTDNADKIRPPSLPTAWAFFTSGYMIGLLLVAFILHRMQNVILPSRTPAGRRRDYILSVNTRTDGFFGRRFNFLRNIMLRRIYAALLPLDITKSTTRLAIQLPSICLLTKMLVLWCLLVLQTCDMIPDWAWFQRLGAWSEKKQMSEICWSTFCAVGCAFCVEGFIRALDGMSTTFAFGGHSNPNASPFNLIGYAFLLHIYSSPITHLYKPLEGLPSRPDKHVIVTIAIPLLQLTIFHYLSISKRLSSHRLIPTTLTSLLSLVHFHMTIYHKYLLPANPATTVTASQPTATASLPIPSATNTRAYSPSGFPSSYDFGLNYPLLNYIPNMFETALLSTILLTIGLNVTVQLLVRGRVERPFIGLGLNNGSADDRQPTTWTTTLRNLPWDEDFGVLLLRMTTASLEATGLRGWGNEVAPVPAPLRTPSLSSARRPPRATQEAQYGRVKVGKTGVESLIPGLHAKPYSLGSSYMADASSTQHVTRRRTRKDERTRRIKPLEGYQNEVRTVDVGIHDDESISEERQGRRIFIQRRWLRAFGTFARVLWGTLRGACCWLCFTSRNILCQQQSRVAATVDAQEKERLSRIVTGVPFNPFIENDDEESSDADEREAVDNPYARFLRGDVFSDDDSDDSYSDCSDSSDSESELSSTDVEGSPCQDDTSVLEVSMWEKVKEEAMHLFSDLVDEIDGDPSAFLAHAAYPRSSGPLTRRRVNSALRGQRQQSTESEDQEECARREVNQKWADSADEGENMRRLCVICTVEERDIICWPCRCLAMCDNCRDVMSSRSAPSKHRCPCCRRRSLKDIQGSMYHKHLYNAL</sequence>
<protein>
    <recommendedName>
        <fullName evidence="5">RING-type domain-containing protein</fullName>
    </recommendedName>
</protein>
<name>A0A0C2SUQ3_AMAMK</name>
<organism evidence="3 4">
    <name type="scientific">Amanita muscaria (strain Koide BX008)</name>
    <dbReference type="NCBI Taxonomy" id="946122"/>
    <lineage>
        <taxon>Eukaryota</taxon>
        <taxon>Fungi</taxon>
        <taxon>Dikarya</taxon>
        <taxon>Basidiomycota</taxon>
        <taxon>Agaricomycotina</taxon>
        <taxon>Agaricomycetes</taxon>
        <taxon>Agaricomycetidae</taxon>
        <taxon>Agaricales</taxon>
        <taxon>Pluteineae</taxon>
        <taxon>Amanitaceae</taxon>
        <taxon>Amanita</taxon>
    </lineage>
</organism>
<keyword evidence="4" id="KW-1185">Reference proteome</keyword>
<feature type="transmembrane region" description="Helical" evidence="2">
    <location>
        <begin position="81"/>
        <end position="101"/>
    </location>
</feature>
<feature type="transmembrane region" description="Helical" evidence="2">
    <location>
        <begin position="253"/>
        <end position="273"/>
    </location>
</feature>
<evidence type="ECO:0000313" key="3">
    <source>
        <dbReference type="EMBL" id="KIL67160.1"/>
    </source>
</evidence>
<proteinExistence type="predicted"/>
<accession>A0A0C2SUQ3</accession>
<feature type="transmembrane region" description="Helical" evidence="2">
    <location>
        <begin position="172"/>
        <end position="192"/>
    </location>
</feature>
<evidence type="ECO:0000313" key="4">
    <source>
        <dbReference type="Proteomes" id="UP000054549"/>
    </source>
</evidence>